<dbReference type="VEuPathDB" id="FungiDB:CC1G_04185"/>
<dbReference type="Proteomes" id="UP000001861">
    <property type="component" value="Unassembled WGS sequence"/>
</dbReference>
<dbReference type="Gene3D" id="3.30.70.100">
    <property type="match status" value="1"/>
</dbReference>
<dbReference type="OMA" id="YEFDIAM"/>
<dbReference type="KEGG" id="cci:CC1G_04185"/>
<dbReference type="Pfam" id="PF00403">
    <property type="entry name" value="HMA"/>
    <property type="match status" value="1"/>
</dbReference>
<evidence type="ECO:0000256" key="6">
    <source>
        <dbReference type="ARBA" id="ARBA00023186"/>
    </source>
</evidence>
<keyword evidence="6" id="KW-0143">Chaperone</keyword>
<dbReference type="PANTHER" id="PTHR46365:SF1">
    <property type="entry name" value="COPPER TRANSPORT PROTEIN ATOX1"/>
    <property type="match status" value="1"/>
</dbReference>
<dbReference type="STRING" id="240176.A8NF59"/>
<dbReference type="FunFam" id="3.30.70.100:FF:000008">
    <property type="entry name" value="Copper transport protein ATOX1"/>
    <property type="match status" value="1"/>
</dbReference>
<keyword evidence="10" id="KW-1185">Reference proteome</keyword>
<dbReference type="GeneID" id="6009700"/>
<reference evidence="9 10" key="1">
    <citation type="journal article" date="2010" name="Proc. Natl. Acad. Sci. U.S.A.">
        <title>Insights into evolution of multicellular fungi from the assembled chromosomes of the mushroom Coprinopsis cinerea (Coprinus cinereus).</title>
        <authorList>
            <person name="Stajich J.E."/>
            <person name="Wilke S.K."/>
            <person name="Ahren D."/>
            <person name="Au C.H."/>
            <person name="Birren B.W."/>
            <person name="Borodovsky M."/>
            <person name="Burns C."/>
            <person name="Canback B."/>
            <person name="Casselton L.A."/>
            <person name="Cheng C.K."/>
            <person name="Deng J."/>
            <person name="Dietrich F.S."/>
            <person name="Fargo D.C."/>
            <person name="Farman M.L."/>
            <person name="Gathman A.C."/>
            <person name="Goldberg J."/>
            <person name="Guigo R."/>
            <person name="Hoegger P.J."/>
            <person name="Hooker J.B."/>
            <person name="Huggins A."/>
            <person name="James T.Y."/>
            <person name="Kamada T."/>
            <person name="Kilaru S."/>
            <person name="Kodira C."/>
            <person name="Kues U."/>
            <person name="Kupfer D."/>
            <person name="Kwan H.S."/>
            <person name="Lomsadze A."/>
            <person name="Li W."/>
            <person name="Lilly W.W."/>
            <person name="Ma L.J."/>
            <person name="Mackey A.J."/>
            <person name="Manning G."/>
            <person name="Martin F."/>
            <person name="Muraguchi H."/>
            <person name="Natvig D.O."/>
            <person name="Palmerini H."/>
            <person name="Ramesh M.A."/>
            <person name="Rehmeyer C.J."/>
            <person name="Roe B.A."/>
            <person name="Shenoy N."/>
            <person name="Stanke M."/>
            <person name="Ter-Hovhannisyan V."/>
            <person name="Tunlid A."/>
            <person name="Velagapudi R."/>
            <person name="Vision T.J."/>
            <person name="Zeng Q."/>
            <person name="Zolan M.E."/>
            <person name="Pukkila P.J."/>
        </authorList>
    </citation>
    <scope>NUCLEOTIDE SEQUENCE [LARGE SCALE GENOMIC DNA]</scope>
    <source>
        <strain evidence="10">Okayama-7 / 130 / ATCC MYA-4618 / FGSC 9003</strain>
    </source>
</reference>
<sequence>MAEQTYKFDVKVKLTAIMTCGGCSGAVTRVLEKAKADGVTSFDVSLEKQEVVVKGTLPYDDVLARIKKTGKEVRSGAVVTEQ</sequence>
<dbReference type="GO" id="GO:0016531">
    <property type="term" value="F:copper chaperone activity"/>
    <property type="evidence" value="ECO:0007669"/>
    <property type="project" value="TreeGrafter"/>
</dbReference>
<evidence type="ECO:0000256" key="4">
    <source>
        <dbReference type="ARBA" id="ARBA00023008"/>
    </source>
</evidence>
<comment type="caution">
    <text evidence="9">The sequence shown here is derived from an EMBL/GenBank/DDBJ whole genome shotgun (WGS) entry which is preliminary data.</text>
</comment>
<dbReference type="PROSITE" id="PS50846">
    <property type="entry name" value="HMA_2"/>
    <property type="match status" value="1"/>
</dbReference>
<gene>
    <name evidence="9" type="ORF">CC1G_04185</name>
</gene>
<accession>A8NF59</accession>
<evidence type="ECO:0000259" key="8">
    <source>
        <dbReference type="PROSITE" id="PS50846"/>
    </source>
</evidence>
<dbReference type="InterPro" id="IPR051881">
    <property type="entry name" value="Copper_transport_ATOX1-like"/>
</dbReference>
<evidence type="ECO:0000256" key="7">
    <source>
        <dbReference type="ARBA" id="ARBA00038171"/>
    </source>
</evidence>
<dbReference type="GO" id="GO:0005829">
    <property type="term" value="C:cytosol"/>
    <property type="evidence" value="ECO:0007669"/>
    <property type="project" value="TreeGrafter"/>
</dbReference>
<dbReference type="OrthoDB" id="689350at2759"/>
<dbReference type="PANTHER" id="PTHR46365">
    <property type="entry name" value="COPPER TRANSPORT PROTEIN ATOX1"/>
    <property type="match status" value="1"/>
</dbReference>
<dbReference type="InterPro" id="IPR006121">
    <property type="entry name" value="HMA_dom"/>
</dbReference>
<dbReference type="GO" id="GO:0046872">
    <property type="term" value="F:metal ion binding"/>
    <property type="evidence" value="ECO:0007669"/>
    <property type="project" value="UniProtKB-KW"/>
</dbReference>
<evidence type="ECO:0000313" key="9">
    <source>
        <dbReference type="EMBL" id="EAU88479.1"/>
    </source>
</evidence>
<keyword evidence="5" id="KW-0406">Ion transport</keyword>
<proteinExistence type="inferred from homology"/>
<evidence type="ECO:0000256" key="3">
    <source>
        <dbReference type="ARBA" id="ARBA00022796"/>
    </source>
</evidence>
<keyword evidence="2" id="KW-0479">Metal-binding</keyword>
<dbReference type="RefSeq" id="XP_001833206.1">
    <property type="nucleotide sequence ID" value="XM_001833154.1"/>
</dbReference>
<protein>
    <recommendedName>
        <fullName evidence="8">HMA domain-containing protein</fullName>
    </recommendedName>
</protein>
<dbReference type="eggNOG" id="KOG1603">
    <property type="taxonomic scope" value="Eukaryota"/>
</dbReference>
<keyword evidence="1" id="KW-0813">Transport</keyword>
<organism evidence="9 10">
    <name type="scientific">Coprinopsis cinerea (strain Okayama-7 / 130 / ATCC MYA-4618 / FGSC 9003)</name>
    <name type="common">Inky cap fungus</name>
    <name type="synonym">Hormographiella aspergillata</name>
    <dbReference type="NCBI Taxonomy" id="240176"/>
    <lineage>
        <taxon>Eukaryota</taxon>
        <taxon>Fungi</taxon>
        <taxon>Dikarya</taxon>
        <taxon>Basidiomycota</taxon>
        <taxon>Agaricomycotina</taxon>
        <taxon>Agaricomycetes</taxon>
        <taxon>Agaricomycetidae</taxon>
        <taxon>Agaricales</taxon>
        <taxon>Agaricineae</taxon>
        <taxon>Psathyrellaceae</taxon>
        <taxon>Coprinopsis</taxon>
    </lineage>
</organism>
<feature type="domain" description="HMA" evidence="8">
    <location>
        <begin position="9"/>
        <end position="74"/>
    </location>
</feature>
<keyword evidence="3" id="KW-0187">Copper transport</keyword>
<comment type="similarity">
    <text evidence="7">Belongs to the ATX1 family.</text>
</comment>
<dbReference type="InParanoid" id="A8NF59"/>
<dbReference type="SUPFAM" id="SSF55008">
    <property type="entry name" value="HMA, heavy metal-associated domain"/>
    <property type="match status" value="1"/>
</dbReference>
<dbReference type="InterPro" id="IPR036163">
    <property type="entry name" value="HMA_dom_sf"/>
</dbReference>
<dbReference type="EMBL" id="AACS02000002">
    <property type="protein sequence ID" value="EAU88479.1"/>
    <property type="molecule type" value="Genomic_DNA"/>
</dbReference>
<dbReference type="AlphaFoldDB" id="A8NF59"/>
<evidence type="ECO:0000256" key="5">
    <source>
        <dbReference type="ARBA" id="ARBA00023065"/>
    </source>
</evidence>
<name>A8NF59_COPC7</name>
<evidence type="ECO:0000256" key="2">
    <source>
        <dbReference type="ARBA" id="ARBA00022723"/>
    </source>
</evidence>
<dbReference type="CDD" id="cd00371">
    <property type="entry name" value="HMA"/>
    <property type="match status" value="1"/>
</dbReference>
<keyword evidence="4" id="KW-0186">Copper</keyword>
<evidence type="ECO:0000256" key="1">
    <source>
        <dbReference type="ARBA" id="ARBA00022448"/>
    </source>
</evidence>
<dbReference type="FunCoup" id="A8NF59">
    <property type="interactions" value="321"/>
</dbReference>
<dbReference type="GO" id="GO:0006825">
    <property type="term" value="P:copper ion transport"/>
    <property type="evidence" value="ECO:0007669"/>
    <property type="project" value="UniProtKB-KW"/>
</dbReference>
<evidence type="ECO:0000313" key="10">
    <source>
        <dbReference type="Proteomes" id="UP000001861"/>
    </source>
</evidence>